<evidence type="ECO:0000313" key="2">
    <source>
        <dbReference type="EMBL" id="QIL48709.1"/>
    </source>
</evidence>
<evidence type="ECO:0000259" key="1">
    <source>
        <dbReference type="PROSITE" id="PS50943"/>
    </source>
</evidence>
<dbReference type="SUPFAM" id="SSF48452">
    <property type="entry name" value="TPR-like"/>
    <property type="match status" value="1"/>
</dbReference>
<name>A0A6G8AUR4_9ENTE</name>
<dbReference type="RefSeq" id="WP_166034845.1">
    <property type="nucleotide sequence ID" value="NZ_CP049887.1"/>
</dbReference>
<dbReference type="SMART" id="SM00530">
    <property type="entry name" value="HTH_XRE"/>
    <property type="match status" value="1"/>
</dbReference>
<reference evidence="2 3" key="1">
    <citation type="submission" date="2020-03" db="EMBL/GenBank/DDBJ databases">
        <title>Vagococcus sp. nov., isolated from beetles.</title>
        <authorList>
            <person name="Hyun D.-W."/>
            <person name="Bae J.-W."/>
        </authorList>
    </citation>
    <scope>NUCLEOTIDE SEQUENCE [LARGE SCALE GENOMIC DNA]</scope>
    <source>
        <strain evidence="2 3">HDW17B</strain>
    </source>
</reference>
<proteinExistence type="predicted"/>
<dbReference type="AlphaFoldDB" id="A0A6G8AUR4"/>
<accession>A0A6G8AUR4</accession>
<dbReference type="CDD" id="cd00093">
    <property type="entry name" value="HTH_XRE"/>
    <property type="match status" value="1"/>
</dbReference>
<feature type="domain" description="HTH cro/C1-type" evidence="1">
    <location>
        <begin position="6"/>
        <end position="59"/>
    </location>
</feature>
<dbReference type="GO" id="GO:0003677">
    <property type="term" value="F:DNA binding"/>
    <property type="evidence" value="ECO:0007669"/>
    <property type="project" value="InterPro"/>
</dbReference>
<dbReference type="InterPro" id="IPR010982">
    <property type="entry name" value="Lambda_DNA-bd_dom_sf"/>
</dbReference>
<dbReference type="InterPro" id="IPR011990">
    <property type="entry name" value="TPR-like_helical_dom_sf"/>
</dbReference>
<dbReference type="PROSITE" id="PS50943">
    <property type="entry name" value="HTH_CROC1"/>
    <property type="match status" value="1"/>
</dbReference>
<sequence>MNVDCFIEARKSKGLSQSELAENICTQTTLSRFENNGQVPNLKTLIKLCTRLDFPIGDLFPKVGLKNTEVVKKMDKIEFYFITSEYEEAQNLLESLKITSEDENSDITLRYLYLKGFLMFFRKEELTDILFTFDQILLNETTTEKKMYQLLAYTGIGMTYARENDFEKSEFYFSKVIGQIYDCPTNSIEDMWRVLNMVFHAGVYYAETNEIEISNALLEYAITICSENHVTYYLARAAFQLALNSVVEKKDIPETLELLYDARAYAKVNGNQVLLKKIKALEIELKEV</sequence>
<dbReference type="KEGG" id="vhy:G7082_09425"/>
<dbReference type="SUPFAM" id="SSF47413">
    <property type="entry name" value="lambda repressor-like DNA-binding domains"/>
    <property type="match status" value="1"/>
</dbReference>
<keyword evidence="3" id="KW-1185">Reference proteome</keyword>
<dbReference type="Pfam" id="PF01381">
    <property type="entry name" value="HTH_3"/>
    <property type="match status" value="1"/>
</dbReference>
<protein>
    <submittedName>
        <fullName evidence="2">Helix-turn-helix transcriptional regulator</fullName>
    </submittedName>
</protein>
<dbReference type="Gene3D" id="1.25.40.10">
    <property type="entry name" value="Tetratricopeptide repeat domain"/>
    <property type="match status" value="1"/>
</dbReference>
<organism evidence="2 3">
    <name type="scientific">Vagococcus hydrophili</name>
    <dbReference type="NCBI Taxonomy" id="2714947"/>
    <lineage>
        <taxon>Bacteria</taxon>
        <taxon>Bacillati</taxon>
        <taxon>Bacillota</taxon>
        <taxon>Bacilli</taxon>
        <taxon>Lactobacillales</taxon>
        <taxon>Enterococcaceae</taxon>
        <taxon>Vagococcus</taxon>
    </lineage>
</organism>
<dbReference type="Proteomes" id="UP000501747">
    <property type="component" value="Chromosome"/>
</dbReference>
<dbReference type="EMBL" id="CP049887">
    <property type="protein sequence ID" value="QIL48709.1"/>
    <property type="molecule type" value="Genomic_DNA"/>
</dbReference>
<evidence type="ECO:0000313" key="3">
    <source>
        <dbReference type="Proteomes" id="UP000501747"/>
    </source>
</evidence>
<gene>
    <name evidence="2" type="ORF">G7082_09425</name>
</gene>
<dbReference type="InterPro" id="IPR001387">
    <property type="entry name" value="Cro/C1-type_HTH"/>
</dbReference>